<dbReference type="GO" id="GO:0000981">
    <property type="term" value="F:DNA-binding transcription factor activity, RNA polymerase II-specific"/>
    <property type="evidence" value="ECO:0007669"/>
    <property type="project" value="InterPro"/>
</dbReference>
<feature type="domain" description="Zn(2)-C6 fungal-type" evidence="7">
    <location>
        <begin position="35"/>
        <end position="65"/>
    </location>
</feature>
<evidence type="ECO:0000313" key="8">
    <source>
        <dbReference type="EMBL" id="KAH7143440.1"/>
    </source>
</evidence>
<evidence type="ECO:0000259" key="7">
    <source>
        <dbReference type="PROSITE" id="PS50048"/>
    </source>
</evidence>
<dbReference type="GO" id="GO:0005634">
    <property type="term" value="C:nucleus"/>
    <property type="evidence" value="ECO:0007669"/>
    <property type="project" value="UniProtKB-SubCell"/>
</dbReference>
<gene>
    <name evidence="8" type="ORF">EDB81DRAFT_651980</name>
</gene>
<dbReference type="SMART" id="SM00066">
    <property type="entry name" value="GAL4"/>
    <property type="match status" value="1"/>
</dbReference>
<dbReference type="GO" id="GO:0006351">
    <property type="term" value="P:DNA-templated transcription"/>
    <property type="evidence" value="ECO:0007669"/>
    <property type="project" value="InterPro"/>
</dbReference>
<dbReference type="GO" id="GO:0008270">
    <property type="term" value="F:zinc ion binding"/>
    <property type="evidence" value="ECO:0007669"/>
    <property type="project" value="InterPro"/>
</dbReference>
<dbReference type="PROSITE" id="PS50048">
    <property type="entry name" value="ZN2_CY6_FUNGAL_2"/>
    <property type="match status" value="1"/>
</dbReference>
<dbReference type="CDD" id="cd12148">
    <property type="entry name" value="fungal_TF_MHR"/>
    <property type="match status" value="1"/>
</dbReference>
<reference evidence="8" key="1">
    <citation type="journal article" date="2021" name="Nat. Commun.">
        <title>Genetic determinants of endophytism in the Arabidopsis root mycobiome.</title>
        <authorList>
            <person name="Mesny F."/>
            <person name="Miyauchi S."/>
            <person name="Thiergart T."/>
            <person name="Pickel B."/>
            <person name="Atanasova L."/>
            <person name="Karlsson M."/>
            <person name="Huettel B."/>
            <person name="Barry K.W."/>
            <person name="Haridas S."/>
            <person name="Chen C."/>
            <person name="Bauer D."/>
            <person name="Andreopoulos W."/>
            <person name="Pangilinan J."/>
            <person name="LaButti K."/>
            <person name="Riley R."/>
            <person name="Lipzen A."/>
            <person name="Clum A."/>
            <person name="Drula E."/>
            <person name="Henrissat B."/>
            <person name="Kohler A."/>
            <person name="Grigoriev I.V."/>
            <person name="Martin F.M."/>
            <person name="Hacquard S."/>
        </authorList>
    </citation>
    <scope>NUCLEOTIDE SEQUENCE</scope>
    <source>
        <strain evidence="8">MPI-CAGE-AT-0147</strain>
    </source>
</reference>
<dbReference type="InterPro" id="IPR036864">
    <property type="entry name" value="Zn2-C6_fun-type_DNA-bd_sf"/>
</dbReference>
<dbReference type="EMBL" id="JAGMUV010000009">
    <property type="protein sequence ID" value="KAH7143440.1"/>
    <property type="molecule type" value="Genomic_DNA"/>
</dbReference>
<proteinExistence type="predicted"/>
<organism evidence="8 9">
    <name type="scientific">Dactylonectria macrodidyma</name>
    <dbReference type="NCBI Taxonomy" id="307937"/>
    <lineage>
        <taxon>Eukaryota</taxon>
        <taxon>Fungi</taxon>
        <taxon>Dikarya</taxon>
        <taxon>Ascomycota</taxon>
        <taxon>Pezizomycotina</taxon>
        <taxon>Sordariomycetes</taxon>
        <taxon>Hypocreomycetidae</taxon>
        <taxon>Hypocreales</taxon>
        <taxon>Nectriaceae</taxon>
        <taxon>Dactylonectria</taxon>
    </lineage>
</organism>
<evidence type="ECO:0000256" key="1">
    <source>
        <dbReference type="ARBA" id="ARBA00004123"/>
    </source>
</evidence>
<dbReference type="Proteomes" id="UP000738349">
    <property type="component" value="Unassembled WGS sequence"/>
</dbReference>
<sequence>MTPNSPQSGNFHDPTASGDGQQIEDEPVSDAGLPSCESCRKRKLKCSRRRPVCSNCERLDTSCVYELKRNKPGLKSGAVEGLNRRLGELQQAARSNPTLEQQSPRTSSQKDDSLSSTPVVEALSTLAQEIRNLSSVFSHQPRPSPSAQHPHQEEEFGSLLPPKRRRLDDVCGEVLFNSTQGTNQLLEDECDLLKHLVGHSLLPALLDCYFQRVQPWIAILHEADFRLKLQKPGGLKRLSVIIHAITVAALPFVRRHGQLLSPTEVSAQQKKSRTCIALTAMNELSVENMQALIILVFTDIGNGNSHKAWATIASLSRSVEYLQLSVESEGRQKRAALLRPLPSLSDPTSWVEEEERRRVFWNVFMLDSWNTSLTAADVCRRLPVCGGLWYKSTPAQTPYFGIWDRSAAKMGNSITFLPAHYPSPTHSNNTELNDGGTPAARSSGANTQGQAIDMTNVGALAYNIESLESLSRINAYFLQQNVDFGNRKEVSSWLTRFKELDLRLVHWKMFLPQQWQDSGISRETMPGVMDPNMTAAHATHNTSMILLHQRIAYPSTELADLKLPTFCSAETCQGAAIETATITRKYLDSSPKDTLVSPQLALAAFVSARVLLIHSRFYGTTLINEFWILVENLKEMSARWTNDFIAQRQSLFGHFAIRLQRLYEHYQRDPNFQLDVSGYNEDSDWDQVFSLPSQHQREQSRGSLAPDSHQQSGNKPSDVESQTEKVQESLVPSVPQSATATEGGSRDWIQPLNNVEEDELATISQILMDQRFMEMDRVISFDDMMFTSRPSQTLQTSLNHSWDLPQGEDPNALTADSCPVIYWGTN</sequence>
<dbReference type="PROSITE" id="PS00463">
    <property type="entry name" value="ZN2_CY6_FUNGAL_1"/>
    <property type="match status" value="1"/>
</dbReference>
<evidence type="ECO:0000256" key="4">
    <source>
        <dbReference type="ARBA" id="ARBA00023163"/>
    </source>
</evidence>
<dbReference type="PANTHER" id="PTHR47338">
    <property type="entry name" value="ZN(II)2CYS6 TRANSCRIPTION FACTOR (EUROFUNG)-RELATED"/>
    <property type="match status" value="1"/>
</dbReference>
<feature type="region of interest" description="Disordered" evidence="6">
    <location>
        <begin position="425"/>
        <end position="448"/>
    </location>
</feature>
<comment type="caution">
    <text evidence="8">The sequence shown here is derived from an EMBL/GenBank/DDBJ whole genome shotgun (WGS) entry which is preliminary data.</text>
</comment>
<dbReference type="CDD" id="cd00067">
    <property type="entry name" value="GAL4"/>
    <property type="match status" value="1"/>
</dbReference>
<dbReference type="InterPro" id="IPR007219">
    <property type="entry name" value="XnlR_reg_dom"/>
</dbReference>
<dbReference type="Gene3D" id="4.10.240.10">
    <property type="entry name" value="Zn(2)-C6 fungal-type DNA-binding domain"/>
    <property type="match status" value="1"/>
</dbReference>
<dbReference type="InterPro" id="IPR001138">
    <property type="entry name" value="Zn2Cys6_DnaBD"/>
</dbReference>
<keyword evidence="9" id="KW-1185">Reference proteome</keyword>
<dbReference type="Pfam" id="PF00172">
    <property type="entry name" value="Zn_clus"/>
    <property type="match status" value="1"/>
</dbReference>
<evidence type="ECO:0000256" key="6">
    <source>
        <dbReference type="SAM" id="MobiDB-lite"/>
    </source>
</evidence>
<dbReference type="AlphaFoldDB" id="A0A9P9ET35"/>
<name>A0A9P9ET35_9HYPO</name>
<accession>A0A9P9ET35</accession>
<dbReference type="Pfam" id="PF04082">
    <property type="entry name" value="Fungal_trans"/>
    <property type="match status" value="1"/>
</dbReference>
<feature type="region of interest" description="Disordered" evidence="6">
    <location>
        <begin position="1"/>
        <end position="35"/>
    </location>
</feature>
<feature type="compositionally biased region" description="Polar residues" evidence="6">
    <location>
        <begin position="92"/>
        <end position="107"/>
    </location>
</feature>
<feature type="compositionally biased region" description="Polar residues" evidence="6">
    <location>
        <begin position="1"/>
        <end position="10"/>
    </location>
</feature>
<keyword evidence="3" id="KW-0805">Transcription regulation</keyword>
<keyword evidence="5" id="KW-0539">Nucleus</keyword>
<evidence type="ECO:0000256" key="2">
    <source>
        <dbReference type="ARBA" id="ARBA00022723"/>
    </source>
</evidence>
<feature type="region of interest" description="Disordered" evidence="6">
    <location>
        <begin position="91"/>
        <end position="117"/>
    </location>
</feature>
<comment type="subcellular location">
    <subcellularLocation>
        <location evidence="1">Nucleus</location>
    </subcellularLocation>
</comment>
<dbReference type="SUPFAM" id="SSF57701">
    <property type="entry name" value="Zn2/Cys6 DNA-binding domain"/>
    <property type="match status" value="1"/>
</dbReference>
<feature type="region of interest" description="Disordered" evidence="6">
    <location>
        <begin position="136"/>
        <end position="160"/>
    </location>
</feature>
<evidence type="ECO:0000256" key="3">
    <source>
        <dbReference type="ARBA" id="ARBA00023015"/>
    </source>
</evidence>
<evidence type="ECO:0000313" key="9">
    <source>
        <dbReference type="Proteomes" id="UP000738349"/>
    </source>
</evidence>
<keyword evidence="2" id="KW-0479">Metal-binding</keyword>
<dbReference type="GO" id="GO:0003677">
    <property type="term" value="F:DNA binding"/>
    <property type="evidence" value="ECO:0007669"/>
    <property type="project" value="InterPro"/>
</dbReference>
<dbReference type="OrthoDB" id="4456959at2759"/>
<feature type="region of interest" description="Disordered" evidence="6">
    <location>
        <begin position="696"/>
        <end position="748"/>
    </location>
</feature>
<dbReference type="InterPro" id="IPR050815">
    <property type="entry name" value="TF_fung"/>
</dbReference>
<evidence type="ECO:0000256" key="5">
    <source>
        <dbReference type="ARBA" id="ARBA00023242"/>
    </source>
</evidence>
<keyword evidence="4" id="KW-0804">Transcription</keyword>
<protein>
    <recommendedName>
        <fullName evidence="7">Zn(2)-C6 fungal-type domain-containing protein</fullName>
    </recommendedName>
</protein>
<dbReference type="PANTHER" id="PTHR47338:SF23">
    <property type="entry name" value="ZN(II)2CYS6 TRANSCRIPTION FACTOR (EUROFUNG)"/>
    <property type="match status" value="1"/>
</dbReference>